<dbReference type="GO" id="GO:0016989">
    <property type="term" value="F:sigma factor antagonist activity"/>
    <property type="evidence" value="ECO:0007669"/>
    <property type="project" value="TreeGrafter"/>
</dbReference>
<dbReference type="Proteomes" id="UP001161257">
    <property type="component" value="Unassembled WGS sequence"/>
</dbReference>
<dbReference type="AlphaFoldDB" id="A0AA37R9B4"/>
<gene>
    <name evidence="4" type="ORF">PPUN14671_51450</name>
</gene>
<evidence type="ECO:0000313" key="5">
    <source>
        <dbReference type="Proteomes" id="UP001161257"/>
    </source>
</evidence>
<sequence length="350" mass="38602">MLTWPGHQKNTNRQHHRTVNPTEPVDPIERKAADWVMKHRQGRLGPAEQAAYRRWLEADPRHAAIAQRLDRAWQVSAALRQGYVRPARPARAAGPLGWLQAAWQRPWASGGALSGLAMACWLWLAPPFWLQGLGADYQTGYGEVRHVTLNDGSQVELGSRSILSIAYDGQRRTVRLKRGEAVFSPSPVGEAEPRPFTVSTPGATVTARGTRYLVAVDQDERSGWVGVLQHSVEINLVSHGLNDVSASAVLQEGDSLYFGPHAGLRPLEQSPEELASWQEGRVVLRQKTLAQAAEQLGRYRAGLTVVRGEALRRLPVSAVARIDHVDDALRQLASQAHARVLELPGVLLIY</sequence>
<dbReference type="InterPro" id="IPR032623">
    <property type="entry name" value="FecR_N"/>
</dbReference>
<dbReference type="InterPro" id="IPR012373">
    <property type="entry name" value="Ferrdict_sens_TM"/>
</dbReference>
<dbReference type="Pfam" id="PF04773">
    <property type="entry name" value="FecR"/>
    <property type="match status" value="1"/>
</dbReference>
<evidence type="ECO:0000256" key="1">
    <source>
        <dbReference type="SAM" id="MobiDB-lite"/>
    </source>
</evidence>
<dbReference type="PANTHER" id="PTHR30273:SF2">
    <property type="entry name" value="PROTEIN FECR"/>
    <property type="match status" value="1"/>
</dbReference>
<evidence type="ECO:0000259" key="3">
    <source>
        <dbReference type="Pfam" id="PF16220"/>
    </source>
</evidence>
<comment type="caution">
    <text evidence="4">The sequence shown here is derived from an EMBL/GenBank/DDBJ whole genome shotgun (WGS) entry which is preliminary data.</text>
</comment>
<reference evidence="4" key="1">
    <citation type="submission" date="2023-01" db="EMBL/GenBank/DDBJ databases">
        <title>Whole-genome sequence of Pseudomonas putida NBRC 14671.</title>
        <authorList>
            <person name="Morohoshi T."/>
            <person name="Someya N."/>
        </authorList>
    </citation>
    <scope>NUCLEOTIDE SEQUENCE</scope>
    <source>
        <strain evidence="4">NBRC 14671</strain>
    </source>
</reference>
<dbReference type="RefSeq" id="WP_349816523.1">
    <property type="nucleotide sequence ID" value="NZ_BSKJ01000019.1"/>
</dbReference>
<dbReference type="Gene3D" id="2.60.120.1440">
    <property type="match status" value="1"/>
</dbReference>
<dbReference type="PIRSF" id="PIRSF018266">
    <property type="entry name" value="FecR"/>
    <property type="match status" value="1"/>
</dbReference>
<evidence type="ECO:0000259" key="2">
    <source>
        <dbReference type="Pfam" id="PF04773"/>
    </source>
</evidence>
<feature type="region of interest" description="Disordered" evidence="1">
    <location>
        <begin position="1"/>
        <end position="27"/>
    </location>
</feature>
<dbReference type="PANTHER" id="PTHR30273">
    <property type="entry name" value="PERIPLASMIC SIGNAL SENSOR AND SIGMA FACTOR ACTIVATOR FECR-RELATED"/>
    <property type="match status" value="1"/>
</dbReference>
<feature type="domain" description="FecR N-terminal" evidence="3">
    <location>
        <begin position="31"/>
        <end position="71"/>
    </location>
</feature>
<accession>A0AA37R9B4</accession>
<dbReference type="EMBL" id="BSKJ01000019">
    <property type="protein sequence ID" value="GLO38307.1"/>
    <property type="molecule type" value="Genomic_DNA"/>
</dbReference>
<protein>
    <submittedName>
        <fullName evidence="4">Sensor</fullName>
    </submittedName>
</protein>
<feature type="domain" description="FecR protein" evidence="2">
    <location>
        <begin position="136"/>
        <end position="232"/>
    </location>
</feature>
<dbReference type="InterPro" id="IPR006860">
    <property type="entry name" value="FecR"/>
</dbReference>
<proteinExistence type="predicted"/>
<name>A0AA37R9B4_PSEPU</name>
<dbReference type="Pfam" id="PF16220">
    <property type="entry name" value="DUF4880"/>
    <property type="match status" value="1"/>
</dbReference>
<evidence type="ECO:0000313" key="4">
    <source>
        <dbReference type="EMBL" id="GLO38307.1"/>
    </source>
</evidence>
<organism evidence="4 5">
    <name type="scientific">Pseudomonas putida</name>
    <name type="common">Arthrobacter siderocapsulatus</name>
    <dbReference type="NCBI Taxonomy" id="303"/>
    <lineage>
        <taxon>Bacteria</taxon>
        <taxon>Pseudomonadati</taxon>
        <taxon>Pseudomonadota</taxon>
        <taxon>Gammaproteobacteria</taxon>
        <taxon>Pseudomonadales</taxon>
        <taxon>Pseudomonadaceae</taxon>
        <taxon>Pseudomonas</taxon>
    </lineage>
</organism>